<name>A0ACC0D8D3_9PEZI</name>
<accession>A0ACC0D8D3</accession>
<dbReference type="EMBL" id="MU394298">
    <property type="protein sequence ID" value="KAI6088999.1"/>
    <property type="molecule type" value="Genomic_DNA"/>
</dbReference>
<dbReference type="Proteomes" id="UP001497680">
    <property type="component" value="Unassembled WGS sequence"/>
</dbReference>
<evidence type="ECO:0000313" key="2">
    <source>
        <dbReference type="Proteomes" id="UP001497680"/>
    </source>
</evidence>
<reference evidence="1 2" key="1">
    <citation type="journal article" date="2022" name="New Phytol.">
        <title>Ecological generalism drives hyperdiversity of secondary metabolite gene clusters in xylarialean endophytes.</title>
        <authorList>
            <person name="Franco M.E.E."/>
            <person name="Wisecaver J.H."/>
            <person name="Arnold A.E."/>
            <person name="Ju Y.M."/>
            <person name="Slot J.C."/>
            <person name="Ahrendt S."/>
            <person name="Moore L.P."/>
            <person name="Eastman K.E."/>
            <person name="Scott K."/>
            <person name="Konkel Z."/>
            <person name="Mondo S.J."/>
            <person name="Kuo A."/>
            <person name="Hayes R.D."/>
            <person name="Haridas S."/>
            <person name="Andreopoulos B."/>
            <person name="Riley R."/>
            <person name="LaButti K."/>
            <person name="Pangilinan J."/>
            <person name="Lipzen A."/>
            <person name="Amirebrahimi M."/>
            <person name="Yan J."/>
            <person name="Adam C."/>
            <person name="Keymanesh K."/>
            <person name="Ng V."/>
            <person name="Louie K."/>
            <person name="Northen T."/>
            <person name="Drula E."/>
            <person name="Henrissat B."/>
            <person name="Hsieh H.M."/>
            <person name="Youens-Clark K."/>
            <person name="Lutzoni F."/>
            <person name="Miadlikowska J."/>
            <person name="Eastwood D.C."/>
            <person name="Hamelin R.C."/>
            <person name="Grigoriev I.V."/>
            <person name="U'Ren J.M."/>
        </authorList>
    </citation>
    <scope>NUCLEOTIDE SEQUENCE [LARGE SCALE GENOMIC DNA]</scope>
    <source>
        <strain evidence="1 2">ER1909</strain>
    </source>
</reference>
<gene>
    <name evidence="1" type="ORF">F4821DRAFT_232718</name>
</gene>
<organism evidence="1 2">
    <name type="scientific">Hypoxylon rubiginosum</name>
    <dbReference type="NCBI Taxonomy" id="110542"/>
    <lineage>
        <taxon>Eukaryota</taxon>
        <taxon>Fungi</taxon>
        <taxon>Dikarya</taxon>
        <taxon>Ascomycota</taxon>
        <taxon>Pezizomycotina</taxon>
        <taxon>Sordariomycetes</taxon>
        <taxon>Xylariomycetidae</taxon>
        <taxon>Xylariales</taxon>
        <taxon>Hypoxylaceae</taxon>
        <taxon>Hypoxylon</taxon>
    </lineage>
</organism>
<proteinExistence type="predicted"/>
<sequence length="665" mass="70055">MDVLQNTNLEFLTGNSSLIQPIMQGITSLFLLGSIAFQTILGLPGASNVRREGHLLKRAVDDYIATEEPIALAQLLCNIGSSGCHASGASSGVVIASPSTAEPDYLYTWSRDAALVFKAIVDRFANSYDASLQTEIQNYIIAQAKLQTVSNPSGSLSDGTGLGEPKYNIDLTAFTGAWGRPQRDGPALRAIAMIGYSKWLVANGYTSTATGTVWPIIRNDLAYVAQYWNQTGFDLWEEVQGSSFFTVAAQHRALVEGSALATTLGTTLPAADAVAPQVLCFLQTFWSSSGGYALANINVNNGRTAKDANVILGSIHSFDPALGCDAATFQPCSDRALSSHKVIVDSFRSIYTINSGIAAGSAVAVGRYPEDTYYNGNPWYLNTLAAAEQLYDALYVWQSQGSITVTSTSLAFFKDLSSSVTAGTYASGSDTYTTLYNAVFSYADGFVNIVSQYAASNGSLAEQYDRNSGTPLSARDLTWSYASFLTAAARRAGVVPAGWAGTASKATSVPAVCAATSQVGTYSTATVSSFPASQTPGTTGSATTATFTKPTATTTTASCTTATAVAVTFNELKTTTFGQTVKIVGNVAALGSWDVTKAVALSASSYTSSNPLWTATITLPAGQAIEYKYIVVNTDGSVNWEADPNRSYTVSKTCATTAVKSDTWR</sequence>
<comment type="caution">
    <text evidence="1">The sequence shown here is derived from an EMBL/GenBank/DDBJ whole genome shotgun (WGS) entry which is preliminary data.</text>
</comment>
<protein>
    <submittedName>
        <fullName evidence="1">Carbohydrate-binding module family 20 protein</fullName>
    </submittedName>
</protein>
<keyword evidence="2" id="KW-1185">Reference proteome</keyword>
<evidence type="ECO:0000313" key="1">
    <source>
        <dbReference type="EMBL" id="KAI6088999.1"/>
    </source>
</evidence>